<protein>
    <submittedName>
        <fullName evidence="1">Uncharacterized protein</fullName>
    </submittedName>
</protein>
<evidence type="ECO:0000313" key="1">
    <source>
        <dbReference type="EMBL" id="KAJ8020563.1"/>
    </source>
</evidence>
<dbReference type="Proteomes" id="UP001152320">
    <property type="component" value="Chromosome 22"/>
</dbReference>
<proteinExistence type="predicted"/>
<accession>A0A9Q0YD93</accession>
<sequence>MRSLARLHVPASASSPPSRHVRLLGWLEVSQANVEIPRIPYRYISCVPLRKRG</sequence>
<gene>
    <name evidence="1" type="ORF">HOLleu_40187</name>
</gene>
<dbReference type="AlphaFoldDB" id="A0A9Q0YD93"/>
<dbReference type="EMBL" id="JAIZAY010000022">
    <property type="protein sequence ID" value="KAJ8020563.1"/>
    <property type="molecule type" value="Genomic_DNA"/>
</dbReference>
<organism evidence="1 2">
    <name type="scientific">Holothuria leucospilota</name>
    <name type="common">Black long sea cucumber</name>
    <name type="synonym">Mertensiothuria leucospilota</name>
    <dbReference type="NCBI Taxonomy" id="206669"/>
    <lineage>
        <taxon>Eukaryota</taxon>
        <taxon>Metazoa</taxon>
        <taxon>Echinodermata</taxon>
        <taxon>Eleutherozoa</taxon>
        <taxon>Echinozoa</taxon>
        <taxon>Holothuroidea</taxon>
        <taxon>Aspidochirotacea</taxon>
        <taxon>Aspidochirotida</taxon>
        <taxon>Holothuriidae</taxon>
        <taxon>Holothuria</taxon>
    </lineage>
</organism>
<evidence type="ECO:0000313" key="2">
    <source>
        <dbReference type="Proteomes" id="UP001152320"/>
    </source>
</evidence>
<keyword evidence="2" id="KW-1185">Reference proteome</keyword>
<reference evidence="1" key="1">
    <citation type="submission" date="2021-10" db="EMBL/GenBank/DDBJ databases">
        <title>Tropical sea cucumber genome reveals ecological adaptation and Cuvierian tubules defense mechanism.</title>
        <authorList>
            <person name="Chen T."/>
        </authorList>
    </citation>
    <scope>NUCLEOTIDE SEQUENCE</scope>
    <source>
        <strain evidence="1">Nanhai2018</strain>
        <tissue evidence="1">Muscle</tissue>
    </source>
</reference>
<name>A0A9Q0YD93_HOLLE</name>
<comment type="caution">
    <text evidence="1">The sequence shown here is derived from an EMBL/GenBank/DDBJ whole genome shotgun (WGS) entry which is preliminary data.</text>
</comment>